<feature type="domain" description="RING-Gid-type" evidence="9">
    <location>
        <begin position="357"/>
        <end position="406"/>
    </location>
</feature>
<keyword evidence="4 6" id="KW-0863">Zinc-finger</keyword>
<dbReference type="GO" id="GO:0061630">
    <property type="term" value="F:ubiquitin protein ligase activity"/>
    <property type="evidence" value="ECO:0007669"/>
    <property type="project" value="InterPro"/>
</dbReference>
<dbReference type="InterPro" id="IPR045098">
    <property type="entry name" value="Fyv10_fam"/>
</dbReference>
<dbReference type="FunFam" id="3.30.40.10:FF:000143">
    <property type="entry name" value="Regulator of gluconeogenesis Rmd5"/>
    <property type="match status" value="1"/>
</dbReference>
<evidence type="ECO:0000313" key="11">
    <source>
        <dbReference type="RefSeq" id="XP_018025397.1"/>
    </source>
</evidence>
<evidence type="ECO:0000256" key="3">
    <source>
        <dbReference type="ARBA" id="ARBA00022723"/>
    </source>
</evidence>
<evidence type="ECO:0000256" key="7">
    <source>
        <dbReference type="SAM" id="MobiDB-lite"/>
    </source>
</evidence>
<keyword evidence="2" id="KW-0963">Cytoplasm</keyword>
<keyword evidence="5" id="KW-0862">Zinc</keyword>
<dbReference type="InterPro" id="IPR024964">
    <property type="entry name" value="CTLH/CRA"/>
</dbReference>
<dbReference type="GO" id="GO:0034657">
    <property type="term" value="C:GID complex"/>
    <property type="evidence" value="ECO:0007669"/>
    <property type="project" value="TreeGrafter"/>
</dbReference>
<dbReference type="InterPro" id="IPR013144">
    <property type="entry name" value="CRA_dom"/>
</dbReference>
<dbReference type="PANTHER" id="PTHR12170">
    <property type="entry name" value="MACROPHAGE ERYTHROBLAST ATTACHER-RELATED"/>
    <property type="match status" value="1"/>
</dbReference>
<name>A0A8B7PIR7_HYAAZ</name>
<dbReference type="PROSITE" id="PS50896">
    <property type="entry name" value="LISH"/>
    <property type="match status" value="1"/>
</dbReference>
<dbReference type="Pfam" id="PF10607">
    <property type="entry name" value="CTLH"/>
    <property type="match status" value="1"/>
</dbReference>
<dbReference type="InterPro" id="IPR044063">
    <property type="entry name" value="ZF_RING_GID"/>
</dbReference>
<evidence type="ECO:0000256" key="2">
    <source>
        <dbReference type="ARBA" id="ARBA00022490"/>
    </source>
</evidence>
<evidence type="ECO:0000259" key="9">
    <source>
        <dbReference type="PROSITE" id="PS51867"/>
    </source>
</evidence>
<evidence type="ECO:0000313" key="10">
    <source>
        <dbReference type="Proteomes" id="UP000694843"/>
    </source>
</evidence>
<proteinExistence type="predicted"/>
<sequence>MATDPRIPVRNEIDKVLDKFSTYETTTLSSLDNVEAKLKELLELVENAMPMDDDSSNLDEALDSEESEAPLLSSEQVSNIMATLAEVKSVSSSVSAKHRELHSFVSKIGKCIDKNFETSYDFMTHQTAFLRDETRPRLYEIICNHLCREGLQSTADQLMEDSNMNINSEFMTKFRDVNAIVVALRNGDLQPAMKWALEHSEKLKEKTSSLEFKLHRLAFISLVAGGAQNVTAAIEYARDHFTPFIPNHQSAIQHVMGSLVFMRTGLQGTPYSGLLQTSQWDDLIRTFTKDACTIMGLSMQCPLAVCISAGCTALPVLLNINQALTGSQVHNMWSAKEELPIEIALGKNNYYHSIFSCPIMRQQSTESNPPMRLICGHVISKDALTKLTNANNKRSQSPPRVKCPYCPVEQTPQEPQQIIF</sequence>
<gene>
    <name evidence="11" type="primary">LOC108680975</name>
</gene>
<dbReference type="GeneID" id="108680975"/>
<dbReference type="AlphaFoldDB" id="A0A8B7PIR7"/>
<feature type="domain" description="CTLH" evidence="8">
    <location>
        <begin position="173"/>
        <end position="230"/>
    </location>
</feature>
<dbReference type="CTD" id="37382"/>
<keyword evidence="10" id="KW-1185">Reference proteome</keyword>
<keyword evidence="11" id="KW-0808">Transferase</keyword>
<dbReference type="PROSITE" id="PS50897">
    <property type="entry name" value="CTLH"/>
    <property type="match status" value="1"/>
</dbReference>
<dbReference type="Proteomes" id="UP000694843">
    <property type="component" value="Unplaced"/>
</dbReference>
<dbReference type="GO" id="GO:0043161">
    <property type="term" value="P:proteasome-mediated ubiquitin-dependent protein catabolic process"/>
    <property type="evidence" value="ECO:0007669"/>
    <property type="project" value="InterPro"/>
</dbReference>
<dbReference type="RefSeq" id="XP_018025397.1">
    <property type="nucleotide sequence ID" value="XM_018169908.1"/>
</dbReference>
<protein>
    <submittedName>
        <fullName evidence="11">E3 ubiquitin-protein transferase RMND5B isoform X2</fullName>
    </submittedName>
</protein>
<dbReference type="PROSITE" id="PS51867">
    <property type="entry name" value="ZF_RING_GID"/>
    <property type="match status" value="1"/>
</dbReference>
<dbReference type="PANTHER" id="PTHR12170:SF3">
    <property type="entry name" value="GH10162P"/>
    <property type="match status" value="1"/>
</dbReference>
<accession>A0A8B7PIR7</accession>
<dbReference type="GO" id="GO:0005634">
    <property type="term" value="C:nucleus"/>
    <property type="evidence" value="ECO:0007669"/>
    <property type="project" value="TreeGrafter"/>
</dbReference>
<evidence type="ECO:0000256" key="6">
    <source>
        <dbReference type="PROSITE-ProRule" id="PRU01215"/>
    </source>
</evidence>
<evidence type="ECO:0000256" key="1">
    <source>
        <dbReference type="ARBA" id="ARBA00004496"/>
    </source>
</evidence>
<keyword evidence="3" id="KW-0479">Metal-binding</keyword>
<dbReference type="InterPro" id="IPR006594">
    <property type="entry name" value="LisH"/>
</dbReference>
<evidence type="ECO:0000259" key="8">
    <source>
        <dbReference type="PROSITE" id="PS50897"/>
    </source>
</evidence>
<dbReference type="OrthoDB" id="1933281at2759"/>
<dbReference type="SUPFAM" id="SSF57850">
    <property type="entry name" value="RING/U-box"/>
    <property type="match status" value="1"/>
</dbReference>
<dbReference type="InterPro" id="IPR006595">
    <property type="entry name" value="CTLH_C"/>
</dbReference>
<evidence type="ECO:0000256" key="4">
    <source>
        <dbReference type="ARBA" id="ARBA00022771"/>
    </source>
</evidence>
<organism evidence="10 11">
    <name type="scientific">Hyalella azteca</name>
    <name type="common">Amphipod</name>
    <dbReference type="NCBI Taxonomy" id="294128"/>
    <lineage>
        <taxon>Eukaryota</taxon>
        <taxon>Metazoa</taxon>
        <taxon>Ecdysozoa</taxon>
        <taxon>Arthropoda</taxon>
        <taxon>Crustacea</taxon>
        <taxon>Multicrustacea</taxon>
        <taxon>Malacostraca</taxon>
        <taxon>Eumalacostraca</taxon>
        <taxon>Peracarida</taxon>
        <taxon>Amphipoda</taxon>
        <taxon>Senticaudata</taxon>
        <taxon>Talitrida</taxon>
        <taxon>Talitroidea</taxon>
        <taxon>Hyalellidae</taxon>
        <taxon>Hyalella</taxon>
    </lineage>
</organism>
<evidence type="ECO:0000256" key="5">
    <source>
        <dbReference type="ARBA" id="ARBA00022833"/>
    </source>
</evidence>
<dbReference type="GO" id="GO:0005737">
    <property type="term" value="C:cytoplasm"/>
    <property type="evidence" value="ECO:0007669"/>
    <property type="project" value="UniProtKB-SubCell"/>
</dbReference>
<dbReference type="SMART" id="SM00668">
    <property type="entry name" value="CTLH"/>
    <property type="match status" value="1"/>
</dbReference>
<feature type="zinc finger region" description="RING-Gid-type" evidence="6">
    <location>
        <begin position="357"/>
        <end position="406"/>
    </location>
</feature>
<dbReference type="GO" id="GO:0008270">
    <property type="term" value="F:zinc ion binding"/>
    <property type="evidence" value="ECO:0007669"/>
    <property type="project" value="UniProtKB-KW"/>
</dbReference>
<feature type="region of interest" description="Disordered" evidence="7">
    <location>
        <begin position="50"/>
        <end position="72"/>
    </location>
</feature>
<comment type="subcellular location">
    <subcellularLocation>
        <location evidence="1">Cytoplasm</location>
    </subcellularLocation>
</comment>
<dbReference type="SMART" id="SM00757">
    <property type="entry name" value="CRA"/>
    <property type="match status" value="1"/>
</dbReference>
<feature type="compositionally biased region" description="Acidic residues" evidence="7">
    <location>
        <begin position="51"/>
        <end position="68"/>
    </location>
</feature>
<reference evidence="11" key="1">
    <citation type="submission" date="2025-08" db="UniProtKB">
        <authorList>
            <consortium name="RefSeq"/>
        </authorList>
    </citation>
    <scope>IDENTIFICATION</scope>
    <source>
        <tissue evidence="11">Whole organism</tissue>
    </source>
</reference>